<protein>
    <submittedName>
        <fullName evidence="2">Ubiquitin carboxyl-terminal hydrolase 9</fullName>
    </submittedName>
</protein>
<reference evidence="2" key="2">
    <citation type="journal article" date="2023" name="BMC Genomics">
        <title>Pest status, molecular evolution, and epigenetic factors derived from the genome assembly of Frankliniella fusca, a thysanopteran phytovirus vector.</title>
        <authorList>
            <person name="Catto M.A."/>
            <person name="Labadie P.E."/>
            <person name="Jacobson A.L."/>
            <person name="Kennedy G.G."/>
            <person name="Srinivasan R."/>
            <person name="Hunt B.G."/>
        </authorList>
    </citation>
    <scope>NUCLEOTIDE SEQUENCE</scope>
    <source>
        <strain evidence="2">PL_HMW_Pooled</strain>
    </source>
</reference>
<reference evidence="2" key="1">
    <citation type="submission" date="2021-07" db="EMBL/GenBank/DDBJ databases">
        <authorList>
            <person name="Catto M.A."/>
            <person name="Jacobson A."/>
            <person name="Kennedy G."/>
            <person name="Labadie P."/>
            <person name="Hunt B.G."/>
            <person name="Srinivasan R."/>
        </authorList>
    </citation>
    <scope>NUCLEOTIDE SEQUENCE</scope>
    <source>
        <strain evidence="2">PL_HMW_Pooled</strain>
        <tissue evidence="2">Head</tissue>
    </source>
</reference>
<accession>A0AAE1H5Q7</accession>
<organism evidence="2 3">
    <name type="scientific">Frankliniella fusca</name>
    <dbReference type="NCBI Taxonomy" id="407009"/>
    <lineage>
        <taxon>Eukaryota</taxon>
        <taxon>Metazoa</taxon>
        <taxon>Ecdysozoa</taxon>
        <taxon>Arthropoda</taxon>
        <taxon>Hexapoda</taxon>
        <taxon>Insecta</taxon>
        <taxon>Pterygota</taxon>
        <taxon>Neoptera</taxon>
        <taxon>Paraneoptera</taxon>
        <taxon>Thysanoptera</taxon>
        <taxon>Terebrantia</taxon>
        <taxon>Thripoidea</taxon>
        <taxon>Thripidae</taxon>
        <taxon>Frankliniella</taxon>
    </lineage>
</organism>
<gene>
    <name evidence="2" type="ORF">KUF71_005736</name>
</gene>
<dbReference type="GO" id="GO:0016787">
    <property type="term" value="F:hydrolase activity"/>
    <property type="evidence" value="ECO:0007669"/>
    <property type="project" value="UniProtKB-KW"/>
</dbReference>
<feature type="domain" description="USP" evidence="1">
    <location>
        <begin position="32"/>
        <end position="287"/>
    </location>
</feature>
<keyword evidence="2" id="KW-0378">Hydrolase</keyword>
<name>A0AAE1H5Q7_9NEOP</name>
<dbReference type="AlphaFoldDB" id="A0AAE1H5Q7"/>
<dbReference type="InterPro" id="IPR038765">
    <property type="entry name" value="Papain-like_cys_pep_sf"/>
</dbReference>
<sequence>MDSEDEDDARNDVMAKHLRKKGTQNPCNPPRGGLVNRSTNGYACAVFELLFSLPPFVEWLGKGKSNMGSVRQSLADMYNMQCLKQLVDPEPIISRIGCYEADDHFGDAHLFFCDVILTLYLEEESDGLCDIRDIFCGVIKVIDKCAGCHTSSEENHLNLAYPIHLERNSSIQQGINEYNSPQIITCDKCQGSLEISQMITFAPNILSLNVQDIVGAPNIDLTVKFGGCSYELTGLIIKQCSHFQTISKCGSYWFQYKDASAQSIKVGQLLLNHDIKANLHLAVYCKVFDLNNNNHDNTATDIILQESVDEAFLAAGNECDTAKIASTESKELIEDFTFLFHEDVVEESVDPQNVKSVVWSPKTRKDLTAQLAVAEVFTTLDNFDPLLTETDVEGAVLPYPVDDSFSLKQLTRWLKCRGASTAKMSKAEMIKRIREASLHFYP</sequence>
<dbReference type="Proteomes" id="UP001219518">
    <property type="component" value="Unassembled WGS sequence"/>
</dbReference>
<evidence type="ECO:0000313" key="2">
    <source>
        <dbReference type="EMBL" id="KAK3915287.1"/>
    </source>
</evidence>
<comment type="caution">
    <text evidence="2">The sequence shown here is derived from an EMBL/GenBank/DDBJ whole genome shotgun (WGS) entry which is preliminary data.</text>
</comment>
<dbReference type="InterPro" id="IPR028889">
    <property type="entry name" value="USP"/>
</dbReference>
<dbReference type="Gene3D" id="3.90.70.10">
    <property type="entry name" value="Cysteine proteinases"/>
    <property type="match status" value="1"/>
</dbReference>
<evidence type="ECO:0000259" key="1">
    <source>
        <dbReference type="PROSITE" id="PS50235"/>
    </source>
</evidence>
<keyword evidence="3" id="KW-1185">Reference proteome</keyword>
<dbReference type="PROSITE" id="PS50235">
    <property type="entry name" value="USP_3"/>
    <property type="match status" value="1"/>
</dbReference>
<dbReference type="SUPFAM" id="SSF54001">
    <property type="entry name" value="Cysteine proteinases"/>
    <property type="match status" value="1"/>
</dbReference>
<dbReference type="EMBL" id="JAHWGI010000418">
    <property type="protein sequence ID" value="KAK3915287.1"/>
    <property type="molecule type" value="Genomic_DNA"/>
</dbReference>
<evidence type="ECO:0000313" key="3">
    <source>
        <dbReference type="Proteomes" id="UP001219518"/>
    </source>
</evidence>
<proteinExistence type="predicted"/>